<protein>
    <submittedName>
        <fullName evidence="2">Uncharacterized protein</fullName>
    </submittedName>
</protein>
<feature type="transmembrane region" description="Helical" evidence="1">
    <location>
        <begin position="34"/>
        <end position="53"/>
    </location>
</feature>
<reference evidence="2 3" key="1">
    <citation type="submission" date="2024-11" db="EMBL/GenBank/DDBJ databases">
        <authorList>
            <person name="Heng Y.C."/>
            <person name="Lim A.C.H."/>
            <person name="Lee J.K.Y."/>
            <person name="Kittelmann S."/>
        </authorList>
    </citation>
    <scope>NUCLEOTIDE SEQUENCE [LARGE SCALE GENOMIC DNA]</scope>
    <source>
        <strain evidence="2 3">WILCCON 0114</strain>
    </source>
</reference>
<keyword evidence="1" id="KW-0472">Membrane</keyword>
<keyword evidence="1" id="KW-1133">Transmembrane helix</keyword>
<dbReference type="RefSeq" id="WP_406789963.1">
    <property type="nucleotide sequence ID" value="NZ_JBJIAA010000032.1"/>
</dbReference>
<gene>
    <name evidence="2" type="ORF">ACJDT4_23070</name>
</gene>
<comment type="caution">
    <text evidence="2">The sequence shown here is derived from an EMBL/GenBank/DDBJ whole genome shotgun (WGS) entry which is preliminary data.</text>
</comment>
<dbReference type="EMBL" id="JBJIAA010000032">
    <property type="protein sequence ID" value="MFL0253293.1"/>
    <property type="molecule type" value="Genomic_DNA"/>
</dbReference>
<evidence type="ECO:0000313" key="3">
    <source>
        <dbReference type="Proteomes" id="UP001623592"/>
    </source>
</evidence>
<keyword evidence="3" id="KW-1185">Reference proteome</keyword>
<sequence length="55" mass="6285">MLYLLCLFIIACNYYTLTYGVYLWKSENNRLGSIGTIIIAVLATVAPILVLFIRR</sequence>
<dbReference type="Proteomes" id="UP001623592">
    <property type="component" value="Unassembled WGS sequence"/>
</dbReference>
<evidence type="ECO:0000256" key="1">
    <source>
        <dbReference type="SAM" id="Phobius"/>
    </source>
</evidence>
<keyword evidence="1" id="KW-0812">Transmembrane</keyword>
<name>A0ABW8TL28_9CLOT</name>
<organism evidence="2 3">
    <name type="scientific">Clostridium neuense</name>
    <dbReference type="NCBI Taxonomy" id="1728934"/>
    <lineage>
        <taxon>Bacteria</taxon>
        <taxon>Bacillati</taxon>
        <taxon>Bacillota</taxon>
        <taxon>Clostridia</taxon>
        <taxon>Eubacteriales</taxon>
        <taxon>Clostridiaceae</taxon>
        <taxon>Clostridium</taxon>
    </lineage>
</organism>
<accession>A0ABW8TL28</accession>
<evidence type="ECO:0000313" key="2">
    <source>
        <dbReference type="EMBL" id="MFL0253293.1"/>
    </source>
</evidence>
<proteinExistence type="predicted"/>